<comment type="caution">
    <text evidence="6">The sequence shown here is derived from an EMBL/GenBank/DDBJ whole genome shotgun (WGS) entry which is preliminary data.</text>
</comment>
<dbReference type="GO" id="GO:0016491">
    <property type="term" value="F:oxidoreductase activity"/>
    <property type="evidence" value="ECO:0007669"/>
    <property type="project" value="UniProtKB-KW"/>
</dbReference>
<proteinExistence type="predicted"/>
<keyword evidence="4" id="KW-0411">Iron-sulfur</keyword>
<evidence type="ECO:0000313" key="6">
    <source>
        <dbReference type="EMBL" id="HFK95891.1"/>
    </source>
</evidence>
<reference evidence="6" key="1">
    <citation type="journal article" date="2020" name="mSystems">
        <title>Genome- and Community-Level Interaction Insights into Carbon Utilization and Element Cycling Functions of Hydrothermarchaeota in Hydrothermal Sediment.</title>
        <authorList>
            <person name="Zhou Z."/>
            <person name="Liu Y."/>
            <person name="Xu W."/>
            <person name="Pan J."/>
            <person name="Luo Z.H."/>
            <person name="Li M."/>
        </authorList>
    </citation>
    <scope>NUCLEOTIDE SEQUENCE [LARGE SCALE GENOMIC DNA]</scope>
    <source>
        <strain evidence="6">SpSt-456</strain>
    </source>
</reference>
<evidence type="ECO:0000256" key="2">
    <source>
        <dbReference type="ARBA" id="ARBA00023002"/>
    </source>
</evidence>
<evidence type="ECO:0000256" key="4">
    <source>
        <dbReference type="ARBA" id="ARBA00023014"/>
    </source>
</evidence>
<dbReference type="EMBL" id="DSTK01000005">
    <property type="protein sequence ID" value="HFK95891.1"/>
    <property type="molecule type" value="Genomic_DNA"/>
</dbReference>
<protein>
    <submittedName>
        <fullName evidence="6">Hydrogenase iron-sulfur subunit</fullName>
    </submittedName>
</protein>
<name>A0A832A146_9BACT</name>
<organism evidence="6">
    <name type="scientific">Desulfacinum infernum</name>
    <dbReference type="NCBI Taxonomy" id="35837"/>
    <lineage>
        <taxon>Bacteria</taxon>
        <taxon>Pseudomonadati</taxon>
        <taxon>Thermodesulfobacteriota</taxon>
        <taxon>Syntrophobacteria</taxon>
        <taxon>Syntrophobacterales</taxon>
        <taxon>Syntrophobacteraceae</taxon>
        <taxon>Desulfacinum</taxon>
    </lineage>
</organism>
<sequence length="151" mass="16646">MVHGFEPRIILFCCQWCSYTAADLAGAMRLSYPPNIYIVRVPCTGRVDVVHLLRPLEEGADGVYVSGCLPGECHYVSGNLKAAKRVARVQRLLEELGVEPERVGMVYNSASMGPQFAQCCRDLTDRIRALGPMYPSVSEPETLVAKEAVSR</sequence>
<evidence type="ECO:0000259" key="5">
    <source>
        <dbReference type="Pfam" id="PF02662"/>
    </source>
</evidence>
<evidence type="ECO:0000256" key="1">
    <source>
        <dbReference type="ARBA" id="ARBA00022723"/>
    </source>
</evidence>
<dbReference type="Pfam" id="PF02662">
    <property type="entry name" value="FlpD"/>
    <property type="match status" value="1"/>
</dbReference>
<evidence type="ECO:0000256" key="3">
    <source>
        <dbReference type="ARBA" id="ARBA00023004"/>
    </source>
</evidence>
<feature type="domain" description="F420-non-reducing hydrogenase iron-sulfur subunit D" evidence="5">
    <location>
        <begin position="9"/>
        <end position="131"/>
    </location>
</feature>
<gene>
    <name evidence="6" type="ORF">ENS06_01040</name>
</gene>
<keyword evidence="3" id="KW-0408">Iron</keyword>
<keyword evidence="2" id="KW-0560">Oxidoreductase</keyword>
<dbReference type="GO" id="GO:0046872">
    <property type="term" value="F:metal ion binding"/>
    <property type="evidence" value="ECO:0007669"/>
    <property type="project" value="UniProtKB-KW"/>
</dbReference>
<dbReference type="GO" id="GO:0051536">
    <property type="term" value="F:iron-sulfur cluster binding"/>
    <property type="evidence" value="ECO:0007669"/>
    <property type="project" value="UniProtKB-KW"/>
</dbReference>
<dbReference type="AlphaFoldDB" id="A0A832A146"/>
<keyword evidence="1" id="KW-0479">Metal-binding</keyword>
<dbReference type="InterPro" id="IPR003813">
    <property type="entry name" value="MvhD/FlpD"/>
</dbReference>
<accession>A0A832A146</accession>